<dbReference type="EMBL" id="JAKIJS010000001">
    <property type="protein sequence ID" value="MCF6136322.1"/>
    <property type="molecule type" value="Genomic_DNA"/>
</dbReference>
<evidence type="ECO:0000256" key="1">
    <source>
        <dbReference type="ARBA" id="ARBA00022630"/>
    </source>
</evidence>
<dbReference type="PANTHER" id="PTHR43278">
    <property type="entry name" value="NAD(P)H-DEPENDENT FMN-CONTAINING OXIDOREDUCTASE YWQN-RELATED"/>
    <property type="match status" value="1"/>
</dbReference>
<name>A0ABS9GU08_9BACL</name>
<evidence type="ECO:0000313" key="5">
    <source>
        <dbReference type="Proteomes" id="UP001649381"/>
    </source>
</evidence>
<feature type="domain" description="NADPH-dependent FMN reductase-like" evidence="3">
    <location>
        <begin position="1"/>
        <end position="123"/>
    </location>
</feature>
<protein>
    <submittedName>
        <fullName evidence="4">NAD(P)H-dependent oxidoreductase</fullName>
    </submittedName>
</protein>
<keyword evidence="2" id="KW-0288">FMN</keyword>
<keyword evidence="1" id="KW-0285">Flavoprotein</keyword>
<gene>
    <name evidence="4" type="ORF">L2716_01185</name>
</gene>
<dbReference type="Gene3D" id="3.40.50.360">
    <property type="match status" value="1"/>
</dbReference>
<sequence>MKILAIHGSSRSNGNTEKLTAKALEGLNVTHVQLRDLQIQPIDDLRHEPGGFKPVDDDNDHLVNLILEHDILVFATPVYWYGMSGIMKNFVDRFSQNLRDERYDFKAEMRKKQAYVICCGGDNPKIKALPLIQQFNYIFDFIDLEFSGYVIGQAGKPGEIENDRQAIQYAIELNEHLKSL</sequence>
<dbReference type="Proteomes" id="UP001649381">
    <property type="component" value="Unassembled WGS sequence"/>
</dbReference>
<dbReference type="RefSeq" id="WP_236330812.1">
    <property type="nucleotide sequence ID" value="NZ_JAKIJS010000001.1"/>
</dbReference>
<evidence type="ECO:0000313" key="4">
    <source>
        <dbReference type="EMBL" id="MCF6136322.1"/>
    </source>
</evidence>
<organism evidence="4 5">
    <name type="scientific">Pseudalkalibacillus berkeleyi</name>
    <dbReference type="NCBI Taxonomy" id="1069813"/>
    <lineage>
        <taxon>Bacteria</taxon>
        <taxon>Bacillati</taxon>
        <taxon>Bacillota</taxon>
        <taxon>Bacilli</taxon>
        <taxon>Bacillales</taxon>
        <taxon>Fictibacillaceae</taxon>
        <taxon>Pseudalkalibacillus</taxon>
    </lineage>
</organism>
<evidence type="ECO:0000259" key="3">
    <source>
        <dbReference type="Pfam" id="PF03358"/>
    </source>
</evidence>
<dbReference type="Pfam" id="PF03358">
    <property type="entry name" value="FMN_red"/>
    <property type="match status" value="1"/>
</dbReference>
<dbReference type="InterPro" id="IPR005025">
    <property type="entry name" value="FMN_Rdtase-like_dom"/>
</dbReference>
<proteinExistence type="predicted"/>
<dbReference type="InterPro" id="IPR051796">
    <property type="entry name" value="ISF_SsuE-like"/>
</dbReference>
<reference evidence="4 5" key="1">
    <citation type="submission" date="2022-01" db="EMBL/GenBank/DDBJ databases">
        <title>Alkalihalobacillus sp. EGI L200015, a novel bacterium isolated from a salt lake sediment.</title>
        <authorList>
            <person name="Gao L."/>
            <person name="Fang B.-Z."/>
            <person name="Li W.-J."/>
        </authorList>
    </citation>
    <scope>NUCLEOTIDE SEQUENCE [LARGE SCALE GENOMIC DNA]</scope>
    <source>
        <strain evidence="4 5">KCTC 12718</strain>
    </source>
</reference>
<dbReference type="SUPFAM" id="SSF52218">
    <property type="entry name" value="Flavoproteins"/>
    <property type="match status" value="1"/>
</dbReference>
<evidence type="ECO:0000256" key="2">
    <source>
        <dbReference type="ARBA" id="ARBA00022643"/>
    </source>
</evidence>
<comment type="caution">
    <text evidence="4">The sequence shown here is derived from an EMBL/GenBank/DDBJ whole genome shotgun (WGS) entry which is preliminary data.</text>
</comment>
<dbReference type="PANTHER" id="PTHR43278:SF4">
    <property type="entry name" value="NAD(P)H-DEPENDENT FMN-CONTAINING OXIDOREDUCTASE YWQN-RELATED"/>
    <property type="match status" value="1"/>
</dbReference>
<keyword evidence="5" id="KW-1185">Reference proteome</keyword>
<dbReference type="InterPro" id="IPR029039">
    <property type="entry name" value="Flavoprotein-like_sf"/>
</dbReference>
<accession>A0ABS9GU08</accession>